<dbReference type="SUPFAM" id="SSF55729">
    <property type="entry name" value="Acyl-CoA N-acyltransferases (Nat)"/>
    <property type="match status" value="1"/>
</dbReference>
<dbReference type="CDD" id="cd04301">
    <property type="entry name" value="NAT_SF"/>
    <property type="match status" value="1"/>
</dbReference>
<dbReference type="PANTHER" id="PTHR43415">
    <property type="entry name" value="SPERMIDINE N(1)-ACETYLTRANSFERASE"/>
    <property type="match status" value="1"/>
</dbReference>
<gene>
    <name evidence="2" type="ORF">PM10SUCC1_03810</name>
</gene>
<evidence type="ECO:0000259" key="1">
    <source>
        <dbReference type="PROSITE" id="PS51186"/>
    </source>
</evidence>
<accession>A0A9W6GJ97</accession>
<reference evidence="2" key="1">
    <citation type="submission" date="2022-12" db="EMBL/GenBank/DDBJ databases">
        <title>Reference genome sequencing for broad-spectrum identification of bacterial and archaeal isolates by mass spectrometry.</title>
        <authorList>
            <person name="Sekiguchi Y."/>
            <person name="Tourlousse D.M."/>
        </authorList>
    </citation>
    <scope>NUCLEOTIDE SEQUENCE</scope>
    <source>
        <strain evidence="2">10succ1</strain>
    </source>
</reference>
<dbReference type="RefSeq" id="WP_281832953.1">
    <property type="nucleotide sequence ID" value="NZ_BSDY01000001.1"/>
</dbReference>
<dbReference type="InterPro" id="IPR016181">
    <property type="entry name" value="Acyl_CoA_acyltransferase"/>
</dbReference>
<dbReference type="Proteomes" id="UP001144471">
    <property type="component" value="Unassembled WGS sequence"/>
</dbReference>
<dbReference type="GO" id="GO:0016747">
    <property type="term" value="F:acyltransferase activity, transferring groups other than amino-acyl groups"/>
    <property type="evidence" value="ECO:0007669"/>
    <property type="project" value="InterPro"/>
</dbReference>
<name>A0A9W6GJ97_9FUSO</name>
<dbReference type="Pfam" id="PF00583">
    <property type="entry name" value="Acetyltransf_1"/>
    <property type="match status" value="1"/>
</dbReference>
<dbReference type="EMBL" id="BSDY01000001">
    <property type="protein sequence ID" value="GLI54866.1"/>
    <property type="molecule type" value="Genomic_DNA"/>
</dbReference>
<dbReference type="PANTHER" id="PTHR43415:SF3">
    <property type="entry name" value="GNAT-FAMILY ACETYLTRANSFERASE"/>
    <property type="match status" value="1"/>
</dbReference>
<keyword evidence="3" id="KW-1185">Reference proteome</keyword>
<comment type="caution">
    <text evidence="2">The sequence shown here is derived from an EMBL/GenBank/DDBJ whole genome shotgun (WGS) entry which is preliminary data.</text>
</comment>
<protein>
    <submittedName>
        <fullName evidence="2">Alanine acetyltransferase</fullName>
    </submittedName>
</protein>
<dbReference type="PROSITE" id="PS51186">
    <property type="entry name" value="GNAT"/>
    <property type="match status" value="1"/>
</dbReference>
<proteinExistence type="predicted"/>
<dbReference type="AlphaFoldDB" id="A0A9W6GJ97"/>
<feature type="domain" description="N-acetyltransferase" evidence="1">
    <location>
        <begin position="1"/>
        <end position="165"/>
    </location>
</feature>
<evidence type="ECO:0000313" key="3">
    <source>
        <dbReference type="Proteomes" id="UP001144471"/>
    </source>
</evidence>
<organism evidence="2 3">
    <name type="scientific">Propionigenium maris DSM 9537</name>
    <dbReference type="NCBI Taxonomy" id="1123000"/>
    <lineage>
        <taxon>Bacteria</taxon>
        <taxon>Fusobacteriati</taxon>
        <taxon>Fusobacteriota</taxon>
        <taxon>Fusobacteriia</taxon>
        <taxon>Fusobacteriales</taxon>
        <taxon>Fusobacteriaceae</taxon>
        <taxon>Propionigenium</taxon>
    </lineage>
</organism>
<evidence type="ECO:0000313" key="2">
    <source>
        <dbReference type="EMBL" id="GLI54866.1"/>
    </source>
</evidence>
<dbReference type="Gene3D" id="3.40.630.30">
    <property type="match status" value="1"/>
</dbReference>
<dbReference type="InterPro" id="IPR000182">
    <property type="entry name" value="GNAT_dom"/>
</dbReference>
<sequence>MEIVKLGIEDSHRFSRFLEKVSEETTYLTFDREEAPDLEASQAMLKILSLGKNASFAAVEGEEIVGNITFRGRENRKRLAHVGEIGIVVAKSHWGRGIGKELIERVILHCRENSIEKIGLKVLDTNSRAVELYERLGFIREGVLIDEVKIEGKYYNYVVMGLFIDR</sequence>